<comment type="caution">
    <text evidence="2">The sequence shown here is derived from an EMBL/GenBank/DDBJ whole genome shotgun (WGS) entry which is preliminary data.</text>
</comment>
<organism evidence="2 3">
    <name type="scientific">Pleuronectes platessa</name>
    <name type="common">European plaice</name>
    <dbReference type="NCBI Taxonomy" id="8262"/>
    <lineage>
        <taxon>Eukaryota</taxon>
        <taxon>Metazoa</taxon>
        <taxon>Chordata</taxon>
        <taxon>Craniata</taxon>
        <taxon>Vertebrata</taxon>
        <taxon>Euteleostomi</taxon>
        <taxon>Actinopterygii</taxon>
        <taxon>Neopterygii</taxon>
        <taxon>Teleostei</taxon>
        <taxon>Neoteleostei</taxon>
        <taxon>Acanthomorphata</taxon>
        <taxon>Carangaria</taxon>
        <taxon>Pleuronectiformes</taxon>
        <taxon>Pleuronectoidei</taxon>
        <taxon>Pleuronectidae</taxon>
        <taxon>Pleuronectes</taxon>
    </lineage>
</organism>
<name>A0A9N7TJB1_PLEPL</name>
<feature type="compositionally biased region" description="Basic residues" evidence="1">
    <location>
        <begin position="46"/>
        <end position="59"/>
    </location>
</feature>
<evidence type="ECO:0000256" key="1">
    <source>
        <dbReference type="SAM" id="MobiDB-lite"/>
    </source>
</evidence>
<keyword evidence="3" id="KW-1185">Reference proteome</keyword>
<gene>
    <name evidence="2" type="ORF">PLEPLA_LOCUS1685</name>
</gene>
<dbReference type="Proteomes" id="UP001153269">
    <property type="component" value="Unassembled WGS sequence"/>
</dbReference>
<evidence type="ECO:0000313" key="2">
    <source>
        <dbReference type="EMBL" id="CAB1413982.1"/>
    </source>
</evidence>
<dbReference type="EMBL" id="CADEAL010000080">
    <property type="protein sequence ID" value="CAB1413982.1"/>
    <property type="molecule type" value="Genomic_DNA"/>
</dbReference>
<proteinExistence type="predicted"/>
<reference evidence="2" key="1">
    <citation type="submission" date="2020-03" db="EMBL/GenBank/DDBJ databases">
        <authorList>
            <person name="Weist P."/>
        </authorList>
    </citation>
    <scope>NUCLEOTIDE SEQUENCE</scope>
</reference>
<sequence>MKNKSIICLSFQTTTGGQDRQKTPCWRTLHSKQKLQDPRTRTYGAKSRHARVAPYRRRAVPFPAPSDEVNVPPLHTADSRGHVKRRRRRRKMKTLSRSRFVQHAELPSQRGERSAERTSGTWLFFQGLVLPQQDAKSLWDQRPDETL</sequence>
<accession>A0A9N7TJB1</accession>
<dbReference type="AlphaFoldDB" id="A0A9N7TJB1"/>
<feature type="region of interest" description="Disordered" evidence="1">
    <location>
        <begin position="37"/>
        <end position="117"/>
    </location>
</feature>
<feature type="compositionally biased region" description="Basic residues" evidence="1">
    <location>
        <begin position="82"/>
        <end position="96"/>
    </location>
</feature>
<evidence type="ECO:0000313" key="3">
    <source>
        <dbReference type="Proteomes" id="UP001153269"/>
    </source>
</evidence>
<protein>
    <submittedName>
        <fullName evidence="2">Uncharacterized protein</fullName>
    </submittedName>
</protein>